<evidence type="ECO:0000313" key="5">
    <source>
        <dbReference type="Proteomes" id="UP000659124"/>
    </source>
</evidence>
<name>A0ABR7TQZ1_9BACT</name>
<keyword evidence="1" id="KW-0812">Transmembrane</keyword>
<dbReference type="PANTHER" id="PTHR30273">
    <property type="entry name" value="PERIPLASMIC SIGNAL SENSOR AND SIGMA FACTOR ACTIVATOR FECR-RELATED"/>
    <property type="match status" value="1"/>
</dbReference>
<evidence type="ECO:0000313" key="4">
    <source>
        <dbReference type="EMBL" id="MBC9932882.1"/>
    </source>
</evidence>
<proteinExistence type="predicted"/>
<dbReference type="EMBL" id="JACVFC010000003">
    <property type="protein sequence ID" value="MBC9932882.1"/>
    <property type="molecule type" value="Genomic_DNA"/>
</dbReference>
<dbReference type="InterPro" id="IPR006860">
    <property type="entry name" value="FecR"/>
</dbReference>
<comment type="caution">
    <text evidence="4">The sequence shown here is derived from an EMBL/GenBank/DDBJ whole genome shotgun (WGS) entry which is preliminary data.</text>
</comment>
<keyword evidence="1" id="KW-0472">Membrane</keyword>
<organism evidence="4 5">
    <name type="scientific">Chitinophaga qingshengii</name>
    <dbReference type="NCBI Taxonomy" id="1569794"/>
    <lineage>
        <taxon>Bacteria</taxon>
        <taxon>Pseudomonadati</taxon>
        <taxon>Bacteroidota</taxon>
        <taxon>Chitinophagia</taxon>
        <taxon>Chitinophagales</taxon>
        <taxon>Chitinophagaceae</taxon>
        <taxon>Chitinophaga</taxon>
    </lineage>
</organism>
<dbReference type="Proteomes" id="UP000659124">
    <property type="component" value="Unassembled WGS sequence"/>
</dbReference>
<sequence length="338" mass="38317">MDEISVEKLIGEASFIHYCFRSNEVDVAYWESWIEAHPGQEPVIREAVAAVKMASWLLVAEKEKPAAMVAMDEWLLQTSRPRIHRYAWYYAAAAVLLLCLGAAWLLRPALSRKPAIAVHQVNTPRLYYSTMGQPRTGFNLPDSSYVLLDGNSILELDSAFGQQHRHMRLTGTAWFKVQQDRHRPFEVQGDDYFVTALGTAFRMTATHGKIQVLLEEGKVKIEKDYQGKRNLVAVLSPSESLLIDPAAPAHPQKSIFPKTTLNTWKAQEIVFEHTPLPEVIQQLEACYNIHITVTGMNLQQETFTGKFKNDALPAVLEILCFTLNKQYRFTDSTNVVIQ</sequence>
<gene>
    <name evidence="4" type="ORF">ICL07_21015</name>
</gene>
<dbReference type="RefSeq" id="WP_188090010.1">
    <property type="nucleotide sequence ID" value="NZ_JACVFC010000003.1"/>
</dbReference>
<reference evidence="4 5" key="1">
    <citation type="submission" date="2020-09" db="EMBL/GenBank/DDBJ databases">
        <title>Genome sequences of type strains of Chitinophaga qingshengii and Chitinophaga varians.</title>
        <authorList>
            <person name="Kittiwongwattana C."/>
        </authorList>
    </citation>
    <scope>NUCLEOTIDE SEQUENCE [LARGE SCALE GENOMIC DNA]</scope>
    <source>
        <strain evidence="4 5">JCM 30026</strain>
    </source>
</reference>
<dbReference type="Gene3D" id="3.55.50.30">
    <property type="match status" value="1"/>
</dbReference>
<dbReference type="Pfam" id="PF04773">
    <property type="entry name" value="FecR"/>
    <property type="match status" value="1"/>
</dbReference>
<dbReference type="PIRSF" id="PIRSF018266">
    <property type="entry name" value="FecR"/>
    <property type="match status" value="1"/>
</dbReference>
<feature type="domain" description="FecR protein" evidence="2">
    <location>
        <begin position="135"/>
        <end position="220"/>
    </location>
</feature>
<feature type="transmembrane region" description="Helical" evidence="1">
    <location>
        <begin position="87"/>
        <end position="106"/>
    </location>
</feature>
<dbReference type="InterPro" id="IPR012373">
    <property type="entry name" value="Ferrdict_sens_TM"/>
</dbReference>
<dbReference type="Pfam" id="PF16344">
    <property type="entry name" value="FecR_C"/>
    <property type="match status" value="1"/>
</dbReference>
<dbReference type="PANTHER" id="PTHR30273:SF2">
    <property type="entry name" value="PROTEIN FECR"/>
    <property type="match status" value="1"/>
</dbReference>
<accession>A0ABR7TQZ1</accession>
<keyword evidence="5" id="KW-1185">Reference proteome</keyword>
<protein>
    <submittedName>
        <fullName evidence="4">DUF4974 domain-containing protein</fullName>
    </submittedName>
</protein>
<keyword evidence="1" id="KW-1133">Transmembrane helix</keyword>
<feature type="domain" description="Protein FecR C-terminal" evidence="3">
    <location>
        <begin position="269"/>
        <end position="336"/>
    </location>
</feature>
<evidence type="ECO:0000256" key="1">
    <source>
        <dbReference type="SAM" id="Phobius"/>
    </source>
</evidence>
<evidence type="ECO:0000259" key="3">
    <source>
        <dbReference type="Pfam" id="PF16344"/>
    </source>
</evidence>
<evidence type="ECO:0000259" key="2">
    <source>
        <dbReference type="Pfam" id="PF04773"/>
    </source>
</evidence>
<dbReference type="InterPro" id="IPR032508">
    <property type="entry name" value="FecR_C"/>
</dbReference>
<dbReference type="Gene3D" id="2.60.120.1440">
    <property type="match status" value="1"/>
</dbReference>